<dbReference type="Proteomes" id="UP000460287">
    <property type="component" value="Unassembled WGS sequence"/>
</dbReference>
<protein>
    <submittedName>
        <fullName evidence="1">Uncharacterized protein</fullName>
    </submittedName>
</protein>
<evidence type="ECO:0000313" key="1">
    <source>
        <dbReference type="EMBL" id="MSR91008.1"/>
    </source>
</evidence>
<dbReference type="EMBL" id="VULX01000006">
    <property type="protein sequence ID" value="MSR91008.1"/>
    <property type="molecule type" value="Genomic_DNA"/>
</dbReference>
<dbReference type="InterPro" id="IPR011990">
    <property type="entry name" value="TPR-like_helical_dom_sf"/>
</dbReference>
<dbReference type="RefSeq" id="WP_154530884.1">
    <property type="nucleotide sequence ID" value="NZ_VULX01000006.1"/>
</dbReference>
<proteinExistence type="predicted"/>
<keyword evidence="2" id="KW-1185">Reference proteome</keyword>
<accession>A0A7X2T1K2</accession>
<sequence length="327" mass="40149">MIYKKLDLDMQYFYYLEQQLKNKRTTIIDPDEELLNKEIPIRVLKRFSNYFRRMNLLFLMYETNIYIADKLYIDKHYESASNWYIKVLKEVAYLKFYNKTPHIYYRLGACALKMHLYNDTLIYLKKAKIFSSEQNDHFIYSETLYHLANTYMILKDFDNSWMYIKEMLIKYKDYQTSYNYVAGLILKARILYTTGFVNKSFSICYLMLEHINEYDFVTQEHAYIQIAQLYYNINDKKAIFYTEIALRYCMQAKDYDFILHLSKMLDTMYRYYNTYTCCYDNINSLIKYMADKNNRKYCYLSYIDILFMKMKRLQYKYLTASHSYENV</sequence>
<dbReference type="SUPFAM" id="SSF48452">
    <property type="entry name" value="TPR-like"/>
    <property type="match status" value="1"/>
</dbReference>
<dbReference type="AlphaFoldDB" id="A0A7X2T1K2"/>
<organism evidence="1 2">
    <name type="scientific">Inconstantimicrobium porci</name>
    <dbReference type="NCBI Taxonomy" id="2652291"/>
    <lineage>
        <taxon>Bacteria</taxon>
        <taxon>Bacillati</taxon>
        <taxon>Bacillota</taxon>
        <taxon>Clostridia</taxon>
        <taxon>Eubacteriales</taxon>
        <taxon>Clostridiaceae</taxon>
        <taxon>Inconstantimicrobium</taxon>
    </lineage>
</organism>
<gene>
    <name evidence="1" type="ORF">FYJ33_06200</name>
</gene>
<name>A0A7X2T1K2_9CLOT</name>
<evidence type="ECO:0000313" key="2">
    <source>
        <dbReference type="Proteomes" id="UP000460287"/>
    </source>
</evidence>
<reference evidence="1 2" key="1">
    <citation type="submission" date="2019-08" db="EMBL/GenBank/DDBJ databases">
        <title>In-depth cultivation of the pig gut microbiome towards novel bacterial diversity and tailored functional studies.</title>
        <authorList>
            <person name="Wylensek D."/>
            <person name="Hitch T.C.A."/>
            <person name="Clavel T."/>
        </authorList>
    </citation>
    <scope>NUCLEOTIDE SEQUENCE [LARGE SCALE GENOMIC DNA]</scope>
    <source>
        <strain evidence="1 2">WCA-383-APC-5B</strain>
    </source>
</reference>
<dbReference type="Gene3D" id="1.25.40.10">
    <property type="entry name" value="Tetratricopeptide repeat domain"/>
    <property type="match status" value="1"/>
</dbReference>
<comment type="caution">
    <text evidence="1">The sequence shown here is derived from an EMBL/GenBank/DDBJ whole genome shotgun (WGS) entry which is preliminary data.</text>
</comment>